<dbReference type="InterPro" id="IPR010233">
    <property type="entry name" value="UbiG_MeTrfase"/>
</dbReference>
<keyword evidence="2 6" id="KW-0808">Transferase</keyword>
<dbReference type="CDD" id="cd02440">
    <property type="entry name" value="AdoMet_MTases"/>
    <property type="match status" value="1"/>
</dbReference>
<dbReference type="Proteomes" id="UP000186108">
    <property type="component" value="Chromosome"/>
</dbReference>
<keyword evidence="6" id="KW-0830">Ubiquinone</keyword>
<dbReference type="Proteomes" id="UP001066327">
    <property type="component" value="Unassembled WGS sequence"/>
</dbReference>
<name>A0A1B1K0E8_RHOOP</name>
<reference evidence="7" key="2">
    <citation type="submission" date="2022-12" db="EMBL/GenBank/DDBJ databases">
        <authorList>
            <person name="Krivoruchko A.V."/>
            <person name="Elkin A."/>
        </authorList>
    </citation>
    <scope>NUCLEOTIDE SEQUENCE</scope>
    <source>
        <strain evidence="7">IEGM 249</strain>
    </source>
</reference>
<dbReference type="SUPFAM" id="SSF53335">
    <property type="entry name" value="S-adenosyl-L-methionine-dependent methyltransferases"/>
    <property type="match status" value="1"/>
</dbReference>
<evidence type="ECO:0000313" key="10">
    <source>
        <dbReference type="Proteomes" id="UP001066327"/>
    </source>
</evidence>
<dbReference type="Proteomes" id="UP001231166">
    <property type="component" value="Chromosome"/>
</dbReference>
<dbReference type="PANTHER" id="PTHR43464:SF19">
    <property type="entry name" value="UBIQUINONE BIOSYNTHESIS O-METHYLTRANSFERASE, MITOCHONDRIAL"/>
    <property type="match status" value="1"/>
</dbReference>
<evidence type="ECO:0000313" key="6">
    <source>
        <dbReference type="EMBL" id="ANS26093.1"/>
    </source>
</evidence>
<evidence type="ECO:0000256" key="2">
    <source>
        <dbReference type="ARBA" id="ARBA00022679"/>
    </source>
</evidence>
<gene>
    <name evidence="7" type="primary">ubiG</name>
    <name evidence="7" type="ORF">O4328_14750</name>
    <name evidence="8" type="ORF">Q5707_07210</name>
    <name evidence="6" type="ORF">R1CP_06860</name>
</gene>
<dbReference type="GO" id="GO:0102208">
    <property type="term" value="F:2-polyprenyl-6-hydroxyphenol methylase activity"/>
    <property type="evidence" value="ECO:0007669"/>
    <property type="project" value="UniProtKB-EC"/>
</dbReference>
<evidence type="ECO:0000259" key="5">
    <source>
        <dbReference type="Pfam" id="PF08241"/>
    </source>
</evidence>
<evidence type="ECO:0000313" key="7">
    <source>
        <dbReference type="EMBL" id="MCZ4584940.1"/>
    </source>
</evidence>
<dbReference type="Pfam" id="PF08241">
    <property type="entry name" value="Methyltransf_11"/>
    <property type="match status" value="1"/>
</dbReference>
<dbReference type="GO" id="GO:0061542">
    <property type="term" value="F:3-demethylubiquinol 3-O-methyltransferase activity"/>
    <property type="evidence" value="ECO:0007669"/>
    <property type="project" value="UniProtKB-EC"/>
</dbReference>
<dbReference type="Gene3D" id="3.40.50.150">
    <property type="entry name" value="Vaccinia Virus protein VP39"/>
    <property type="match status" value="1"/>
</dbReference>
<evidence type="ECO:0000256" key="4">
    <source>
        <dbReference type="ARBA" id="ARBA00022691"/>
    </source>
</evidence>
<dbReference type="InterPro" id="IPR029063">
    <property type="entry name" value="SAM-dependent_MTases_sf"/>
</dbReference>
<feature type="domain" description="Methyltransferase type 11" evidence="5">
    <location>
        <begin position="58"/>
        <end position="153"/>
    </location>
</feature>
<reference evidence="8" key="3">
    <citation type="submission" date="2023-07" db="EMBL/GenBank/DDBJ databases">
        <title>Genomic analysis of Rhodococcus opacus VOC-14 with glycol ethers degradation activity.</title>
        <authorList>
            <person name="Narkevich D.A."/>
            <person name="Hlushen A.M."/>
            <person name="Akhremchuk A.E."/>
            <person name="Sikolenko M.A."/>
            <person name="Valentovich L.N."/>
        </authorList>
    </citation>
    <scope>NUCLEOTIDE SEQUENCE</scope>
    <source>
        <strain evidence="8">VOC-14</strain>
    </source>
</reference>
<keyword evidence="10" id="KW-1185">Reference proteome</keyword>
<dbReference type="PATRIC" id="fig|37919.13.peg.1397"/>
<evidence type="ECO:0000256" key="1">
    <source>
        <dbReference type="ARBA" id="ARBA00022603"/>
    </source>
</evidence>
<reference evidence="6 9" key="1">
    <citation type="submission" date="2014-07" db="EMBL/GenBank/DDBJ databases">
        <authorList>
            <person name="Zhang J.E."/>
            <person name="Yang H."/>
            <person name="Guo J."/>
            <person name="Deng Z."/>
            <person name="Luo H."/>
            <person name="Luo M."/>
            <person name="Zhao B."/>
        </authorList>
    </citation>
    <scope>NUCLEOTIDE SEQUENCE [LARGE SCALE GENOMIC DNA]</scope>
    <source>
        <strain evidence="6 9">1CP</strain>
    </source>
</reference>
<dbReference type="AlphaFoldDB" id="A0A1B1K0E8"/>
<dbReference type="InterPro" id="IPR013216">
    <property type="entry name" value="Methyltransf_11"/>
</dbReference>
<dbReference type="EMBL" id="CP009111">
    <property type="protein sequence ID" value="ANS26093.1"/>
    <property type="molecule type" value="Genomic_DNA"/>
</dbReference>
<dbReference type="EMBL" id="CP130953">
    <property type="protein sequence ID" value="WLF50893.1"/>
    <property type="molecule type" value="Genomic_DNA"/>
</dbReference>
<protein>
    <submittedName>
        <fullName evidence="6">3-demethylubiquinone-9 3-methyltransferase</fullName>
    </submittedName>
    <submittedName>
        <fullName evidence="7">Bifunctional 2-polyprenyl-6-hydroxyphenol methylase/3-demethylubiquinol 3-O-methyltransferase UbiG</fullName>
        <ecNumber evidence="7">2.1.1.222</ecNumber>
        <ecNumber evidence="7">2.1.1.64</ecNumber>
    </submittedName>
</protein>
<evidence type="ECO:0000256" key="3">
    <source>
        <dbReference type="ARBA" id="ARBA00022688"/>
    </source>
</evidence>
<keyword evidence="3" id="KW-0831">Ubiquinone biosynthesis</keyword>
<dbReference type="EC" id="2.1.1.222" evidence="7"/>
<sequence length="277" mass="30864">MVRLVIDNDVYNRVGESWWEEDNPLNLLHGSLTPGRFAYFRKVLGETVGRDHHGLRALDVGSGGGFLAEEFTRIGFRVTGIDPSPVSVDTARRHAAGSALDIEYRIGSGEQLPVPDAAFDVVYCCDVLEHVSDLDGVIAETSRALKPGGLYLFDTINRTFASKLVAIKIMQEWRMTRMFDTPIHDWSMCIRPAELEPIMARHGLRLGEIVGLGPRSKNPLRLLDLARAGGTRLSYGELSRRLDFGQIRSTAISYMGFAVKNGESPPRRRDGLPERRD</sequence>
<dbReference type="EMBL" id="JAPWIS010000007">
    <property type="protein sequence ID" value="MCZ4584940.1"/>
    <property type="molecule type" value="Genomic_DNA"/>
</dbReference>
<dbReference type="GO" id="GO:0032259">
    <property type="term" value="P:methylation"/>
    <property type="evidence" value="ECO:0007669"/>
    <property type="project" value="UniProtKB-KW"/>
</dbReference>
<dbReference type="RefSeq" id="WP_065489483.1">
    <property type="nucleotide sequence ID" value="NZ_CP009111.1"/>
</dbReference>
<dbReference type="GO" id="GO:0010420">
    <property type="term" value="F:polyprenyldihydroxybenzoate methyltransferase activity"/>
    <property type="evidence" value="ECO:0007669"/>
    <property type="project" value="InterPro"/>
</dbReference>
<evidence type="ECO:0000313" key="8">
    <source>
        <dbReference type="EMBL" id="WLF50893.1"/>
    </source>
</evidence>
<accession>A0A1B1K0E8</accession>
<evidence type="ECO:0000313" key="9">
    <source>
        <dbReference type="Proteomes" id="UP000186108"/>
    </source>
</evidence>
<dbReference type="NCBIfam" id="TIGR01983">
    <property type="entry name" value="UbiG"/>
    <property type="match status" value="1"/>
</dbReference>
<proteinExistence type="predicted"/>
<dbReference type="EC" id="2.1.1.64" evidence="7"/>
<organism evidence="6 9">
    <name type="scientific">Rhodococcus opacus</name>
    <name type="common">Nocardia opaca</name>
    <dbReference type="NCBI Taxonomy" id="37919"/>
    <lineage>
        <taxon>Bacteria</taxon>
        <taxon>Bacillati</taxon>
        <taxon>Actinomycetota</taxon>
        <taxon>Actinomycetes</taxon>
        <taxon>Mycobacteriales</taxon>
        <taxon>Nocardiaceae</taxon>
        <taxon>Rhodococcus</taxon>
    </lineage>
</organism>
<keyword evidence="4" id="KW-0949">S-adenosyl-L-methionine</keyword>
<keyword evidence="1 6" id="KW-0489">Methyltransferase</keyword>
<dbReference type="PANTHER" id="PTHR43464">
    <property type="entry name" value="METHYLTRANSFERASE"/>
    <property type="match status" value="1"/>
</dbReference>